<feature type="compositionally biased region" description="Low complexity" evidence="4">
    <location>
        <begin position="162"/>
        <end position="173"/>
    </location>
</feature>
<dbReference type="Gene3D" id="1.10.1710.10">
    <property type="entry name" value="ProQ/FinO domain"/>
    <property type="match status" value="1"/>
</dbReference>
<feature type="domain" description="ProQ/FinO" evidence="5">
    <location>
        <begin position="49"/>
        <end position="158"/>
    </location>
</feature>
<feature type="compositionally biased region" description="Basic and acidic residues" evidence="4">
    <location>
        <begin position="174"/>
        <end position="185"/>
    </location>
</feature>
<sequence length="344" mass="36235">MSSSPQPIADTPAPTTTETAEVIAPAAEEATAAPQAAPEPVAEAAPVVPGLSPADCARELKQLFPALFDGAPKPLKLRIQADIQTRTQNRFSKKLLSVVLSRHTGATGYLVALTKATHRFDLDGQPVDTVTDEHRQVAQAELDRRRAITAERRAAERAAQKPAGAPGEGAAEAVEARPPRGERPARGNRPAGAERSERGPRGPRRPEGASASGAARGERRGPRDGQQRPARGERPARPAGAPEAASAPLTPEQQAERAARQAARNAEREARKAAAPAAAGTEDTPERRQRATLLRDFERTTLTAANFCALKGLSLASLEEQLAMARKESGDGGGARGAAPARRR</sequence>
<evidence type="ECO:0000259" key="5">
    <source>
        <dbReference type="SMART" id="SM00945"/>
    </source>
</evidence>
<dbReference type="InterPro" id="IPR023529">
    <property type="entry name" value="ProQ"/>
</dbReference>
<reference evidence="6 7" key="1">
    <citation type="submission" date="2017-07" db="EMBL/GenBank/DDBJ databases">
        <title>Complete Genome Sequence of the cosmetic ferment Vitreoscilla filiformis (ATCC15551).</title>
        <authorList>
            <person name="Contreras S."/>
            <person name="Sagory-Zalkind P."/>
            <person name="Blanquart H."/>
            <person name="Iltis A."/>
            <person name="Morand S.C."/>
        </authorList>
    </citation>
    <scope>NUCLEOTIDE SEQUENCE [LARGE SCALE GENOMIC DNA]</scope>
    <source>
        <strain evidence="6 7">ATCC 15551</strain>
    </source>
</reference>
<dbReference type="Pfam" id="PF04352">
    <property type="entry name" value="ProQ"/>
    <property type="match status" value="1"/>
</dbReference>
<dbReference type="SUPFAM" id="SSF48657">
    <property type="entry name" value="FinO-like"/>
    <property type="match status" value="1"/>
</dbReference>
<evidence type="ECO:0000313" key="7">
    <source>
        <dbReference type="Proteomes" id="UP000199729"/>
    </source>
</evidence>
<dbReference type="AlphaFoldDB" id="A0A221KHP0"/>
<dbReference type="SMART" id="SM00945">
    <property type="entry name" value="ProQ"/>
    <property type="match status" value="1"/>
</dbReference>
<proteinExistence type="predicted"/>
<evidence type="ECO:0000256" key="2">
    <source>
        <dbReference type="ARBA" id="ARBA00022884"/>
    </source>
</evidence>
<dbReference type="InterPro" id="IPR036442">
    <property type="entry name" value="ProQ/FinO_sf"/>
</dbReference>
<dbReference type="EMBL" id="CP022423">
    <property type="protein sequence ID" value="ASM78475.1"/>
    <property type="molecule type" value="Genomic_DNA"/>
</dbReference>
<accession>A0A221KHP0</accession>
<dbReference type="GO" id="GO:0010608">
    <property type="term" value="P:post-transcriptional regulation of gene expression"/>
    <property type="evidence" value="ECO:0007669"/>
    <property type="project" value="InterPro"/>
</dbReference>
<dbReference type="Proteomes" id="UP000199729">
    <property type="component" value="Chromosome"/>
</dbReference>
<feature type="region of interest" description="Disordered" evidence="4">
    <location>
        <begin position="325"/>
        <end position="344"/>
    </location>
</feature>
<dbReference type="PANTHER" id="PTHR38106">
    <property type="entry name" value="RNA CHAPERONE PROQ"/>
    <property type="match status" value="1"/>
</dbReference>
<protein>
    <recommendedName>
        <fullName evidence="5">ProQ/FinO domain-containing protein</fullName>
    </recommendedName>
</protein>
<gene>
    <name evidence="6" type="ORF">VITFI_CDS2698</name>
</gene>
<feature type="region of interest" description="Disordered" evidence="4">
    <location>
        <begin position="152"/>
        <end position="290"/>
    </location>
</feature>
<dbReference type="OrthoDB" id="9180746at2"/>
<feature type="compositionally biased region" description="Low complexity" evidence="4">
    <location>
        <begin position="237"/>
        <end position="248"/>
    </location>
</feature>
<dbReference type="GO" id="GO:0034057">
    <property type="term" value="F:RNA strand-exchange activity"/>
    <property type="evidence" value="ECO:0007669"/>
    <property type="project" value="InterPro"/>
</dbReference>
<keyword evidence="3" id="KW-0143">Chaperone</keyword>
<dbReference type="GO" id="GO:0033592">
    <property type="term" value="F:RNA strand annealing activity"/>
    <property type="evidence" value="ECO:0007669"/>
    <property type="project" value="InterPro"/>
</dbReference>
<dbReference type="PANTHER" id="PTHR38106:SF1">
    <property type="entry name" value="RNA CHAPERONE PROQ"/>
    <property type="match status" value="1"/>
</dbReference>
<keyword evidence="2" id="KW-0694">RNA-binding</keyword>
<evidence type="ECO:0000313" key="6">
    <source>
        <dbReference type="EMBL" id="ASM78475.1"/>
    </source>
</evidence>
<dbReference type="KEGG" id="vff:VITFI_CDS2698"/>
<evidence type="ECO:0000256" key="3">
    <source>
        <dbReference type="ARBA" id="ARBA00023186"/>
    </source>
</evidence>
<dbReference type="InterPro" id="IPR016103">
    <property type="entry name" value="ProQ/FinO"/>
</dbReference>
<evidence type="ECO:0000256" key="1">
    <source>
        <dbReference type="ARBA" id="ARBA00022490"/>
    </source>
</evidence>
<dbReference type="GO" id="GO:0005829">
    <property type="term" value="C:cytosol"/>
    <property type="evidence" value="ECO:0007669"/>
    <property type="project" value="TreeGrafter"/>
</dbReference>
<name>A0A221KHP0_VITFI</name>
<organism evidence="6 7">
    <name type="scientific">Vitreoscilla filiformis</name>
    <dbReference type="NCBI Taxonomy" id="63"/>
    <lineage>
        <taxon>Bacteria</taxon>
        <taxon>Pseudomonadati</taxon>
        <taxon>Pseudomonadota</taxon>
        <taxon>Betaproteobacteria</taxon>
        <taxon>Neisseriales</taxon>
        <taxon>Neisseriaceae</taxon>
        <taxon>Vitreoscilla</taxon>
    </lineage>
</organism>
<keyword evidence="7" id="KW-1185">Reference proteome</keyword>
<dbReference type="RefSeq" id="WP_089417396.1">
    <property type="nucleotide sequence ID" value="NZ_CP022423.1"/>
</dbReference>
<feature type="region of interest" description="Disordered" evidence="4">
    <location>
        <begin position="29"/>
        <end position="49"/>
    </location>
</feature>
<keyword evidence="1" id="KW-0963">Cytoplasm</keyword>
<evidence type="ECO:0000256" key="4">
    <source>
        <dbReference type="SAM" id="MobiDB-lite"/>
    </source>
</evidence>
<feature type="compositionally biased region" description="Basic and acidic residues" evidence="4">
    <location>
        <begin position="192"/>
        <end position="207"/>
    </location>
</feature>
<feature type="compositionally biased region" description="Basic and acidic residues" evidence="4">
    <location>
        <begin position="254"/>
        <end position="272"/>
    </location>
</feature>
<feature type="compositionally biased region" description="Basic and acidic residues" evidence="4">
    <location>
        <begin position="216"/>
        <end position="236"/>
    </location>
</feature>